<dbReference type="Proteomes" id="UP000682733">
    <property type="component" value="Unassembled WGS sequence"/>
</dbReference>
<reference evidence="3" key="1">
    <citation type="submission" date="2021-02" db="EMBL/GenBank/DDBJ databases">
        <authorList>
            <person name="Nowell W R."/>
        </authorList>
    </citation>
    <scope>NUCLEOTIDE SEQUENCE</scope>
</reference>
<proteinExistence type="predicted"/>
<dbReference type="EMBL" id="CAJNOK010009850">
    <property type="protein sequence ID" value="CAF1099927.1"/>
    <property type="molecule type" value="Genomic_DNA"/>
</dbReference>
<dbReference type="Proteomes" id="UP000677228">
    <property type="component" value="Unassembled WGS sequence"/>
</dbReference>
<name>A0A815C6D0_9BILA</name>
<feature type="compositionally biased region" description="Polar residues" evidence="1">
    <location>
        <begin position="24"/>
        <end position="35"/>
    </location>
</feature>
<dbReference type="Proteomes" id="UP000663829">
    <property type="component" value="Unassembled WGS sequence"/>
</dbReference>
<dbReference type="EMBL" id="CAJOBC010027149">
    <property type="protein sequence ID" value="CAF4073541.1"/>
    <property type="molecule type" value="Genomic_DNA"/>
</dbReference>
<dbReference type="EMBL" id="CAJOBA010009869">
    <property type="protein sequence ID" value="CAF3861364.1"/>
    <property type="molecule type" value="Genomic_DNA"/>
</dbReference>
<accession>A0A815C6D0</accession>
<dbReference type="EMBL" id="CAJNOQ010011548">
    <property type="protein sequence ID" value="CAF1279428.1"/>
    <property type="molecule type" value="Genomic_DNA"/>
</dbReference>
<evidence type="ECO:0000313" key="5">
    <source>
        <dbReference type="EMBL" id="CAF4073541.1"/>
    </source>
</evidence>
<organism evidence="3 6">
    <name type="scientific">Didymodactylos carnosus</name>
    <dbReference type="NCBI Taxonomy" id="1234261"/>
    <lineage>
        <taxon>Eukaryota</taxon>
        <taxon>Metazoa</taxon>
        <taxon>Spiralia</taxon>
        <taxon>Gnathifera</taxon>
        <taxon>Rotifera</taxon>
        <taxon>Eurotatoria</taxon>
        <taxon>Bdelloidea</taxon>
        <taxon>Philodinida</taxon>
        <taxon>Philodinidae</taxon>
        <taxon>Didymodactylos</taxon>
    </lineage>
</organism>
<protein>
    <submittedName>
        <fullName evidence="3">Uncharacterized protein</fullName>
    </submittedName>
</protein>
<gene>
    <name evidence="3" type="ORF">GPM918_LOCUS27481</name>
    <name evidence="2" type="ORF">OVA965_LOCUS19241</name>
    <name evidence="5" type="ORF">SRO942_LOCUS27814</name>
    <name evidence="4" type="ORF">TMI583_LOCUS19254</name>
</gene>
<dbReference type="AlphaFoldDB" id="A0A815C6D0"/>
<evidence type="ECO:0000313" key="2">
    <source>
        <dbReference type="EMBL" id="CAF1099927.1"/>
    </source>
</evidence>
<evidence type="ECO:0000313" key="3">
    <source>
        <dbReference type="EMBL" id="CAF1279428.1"/>
    </source>
</evidence>
<comment type="caution">
    <text evidence="3">The sequence shown here is derived from an EMBL/GenBank/DDBJ whole genome shotgun (WGS) entry which is preliminary data.</text>
</comment>
<feature type="region of interest" description="Disordered" evidence="1">
    <location>
        <begin position="23"/>
        <end position="50"/>
    </location>
</feature>
<dbReference type="Proteomes" id="UP000681722">
    <property type="component" value="Unassembled WGS sequence"/>
</dbReference>
<evidence type="ECO:0000256" key="1">
    <source>
        <dbReference type="SAM" id="MobiDB-lite"/>
    </source>
</evidence>
<keyword evidence="6" id="KW-1185">Reference proteome</keyword>
<evidence type="ECO:0000313" key="4">
    <source>
        <dbReference type="EMBL" id="CAF3861364.1"/>
    </source>
</evidence>
<evidence type="ECO:0000313" key="6">
    <source>
        <dbReference type="Proteomes" id="UP000663829"/>
    </source>
</evidence>
<sequence>METPCRSNDLEHNNRYFCKDHQPQSDIQETQQHQQHSVHKEHETSSTQSMLSSLLLNKTSQKQCQQRRQSTSIEDPCLNNNELQDNYHESLILDEADNQLSIQTYEKCNVYRDEFEETKQTSYTFLATFLNCSVIVGFDEQPRSEGMRRVIRHIIRIRNNGDCLLL</sequence>